<name>A0A4Y3PAG3_BREPA</name>
<evidence type="ECO:0000313" key="2">
    <source>
        <dbReference type="EMBL" id="GEB31500.1"/>
    </source>
</evidence>
<dbReference type="EMBL" id="BJMH01000004">
    <property type="protein sequence ID" value="GEB31500.1"/>
    <property type="molecule type" value="Genomic_DNA"/>
</dbReference>
<dbReference type="Proteomes" id="UP000316882">
    <property type="component" value="Unassembled WGS sequence"/>
</dbReference>
<gene>
    <name evidence="2" type="ORF">BPA01_10800</name>
</gene>
<protein>
    <submittedName>
        <fullName evidence="2">Uncharacterized protein</fullName>
    </submittedName>
</protein>
<accession>A0A4Y3PAG3</accession>
<feature type="region of interest" description="Disordered" evidence="1">
    <location>
        <begin position="39"/>
        <end position="58"/>
    </location>
</feature>
<comment type="caution">
    <text evidence="2">The sequence shown here is derived from an EMBL/GenBank/DDBJ whole genome shotgun (WGS) entry which is preliminary data.</text>
</comment>
<dbReference type="AlphaFoldDB" id="A0A4Y3PAG3"/>
<evidence type="ECO:0000256" key="1">
    <source>
        <dbReference type="SAM" id="MobiDB-lite"/>
    </source>
</evidence>
<organism evidence="2 3">
    <name type="scientific">Brevibacillus parabrevis</name>
    <dbReference type="NCBI Taxonomy" id="54914"/>
    <lineage>
        <taxon>Bacteria</taxon>
        <taxon>Bacillati</taxon>
        <taxon>Bacillota</taxon>
        <taxon>Bacilli</taxon>
        <taxon>Bacillales</taxon>
        <taxon>Paenibacillaceae</taxon>
        <taxon>Brevibacillus</taxon>
    </lineage>
</organism>
<keyword evidence="3" id="KW-1185">Reference proteome</keyword>
<reference evidence="2 3" key="1">
    <citation type="submission" date="2019-06" db="EMBL/GenBank/DDBJ databases">
        <title>Whole genome shotgun sequence of Brevibacillus parabrevis NBRC 12334.</title>
        <authorList>
            <person name="Hosoyama A."/>
            <person name="Uohara A."/>
            <person name="Ohji S."/>
            <person name="Ichikawa N."/>
        </authorList>
    </citation>
    <scope>NUCLEOTIDE SEQUENCE [LARGE SCALE GENOMIC DNA]</scope>
    <source>
        <strain evidence="2 3">NBRC 12334</strain>
    </source>
</reference>
<dbReference type="RefSeq" id="WP_167470358.1">
    <property type="nucleotide sequence ID" value="NZ_BJMH01000004.1"/>
</dbReference>
<sequence>MENEEVKTNVERNRFSKVIYEIRVTPFLHCNVGYTDQALDEKEGGHSPPFSLPKLSMT</sequence>
<proteinExistence type="predicted"/>
<evidence type="ECO:0000313" key="3">
    <source>
        <dbReference type="Proteomes" id="UP000316882"/>
    </source>
</evidence>